<dbReference type="AlphaFoldDB" id="A0A9W6V8E5"/>
<feature type="transmembrane region" description="Helical" evidence="6">
    <location>
        <begin position="176"/>
        <end position="195"/>
    </location>
</feature>
<feature type="transmembrane region" description="Helical" evidence="6">
    <location>
        <begin position="63"/>
        <end position="87"/>
    </location>
</feature>
<organism evidence="8 9">
    <name type="scientific">Actinokineospora globicatena</name>
    <dbReference type="NCBI Taxonomy" id="103729"/>
    <lineage>
        <taxon>Bacteria</taxon>
        <taxon>Bacillati</taxon>
        <taxon>Actinomycetota</taxon>
        <taxon>Actinomycetes</taxon>
        <taxon>Pseudonocardiales</taxon>
        <taxon>Pseudonocardiaceae</taxon>
        <taxon>Actinokineospora</taxon>
    </lineage>
</organism>
<name>A0A9W6V8E5_9PSEU</name>
<dbReference type="InterPro" id="IPR050638">
    <property type="entry name" value="AA-Vitamin_Transporters"/>
</dbReference>
<dbReference type="PANTHER" id="PTHR32322:SF9">
    <property type="entry name" value="AMINO-ACID METABOLITE EFFLUX PUMP-RELATED"/>
    <property type="match status" value="1"/>
</dbReference>
<gene>
    <name evidence="8" type="ORF">Aglo03_06840</name>
</gene>
<feature type="transmembrane region" description="Helical" evidence="6">
    <location>
        <begin position="39"/>
        <end position="56"/>
    </location>
</feature>
<dbReference type="Pfam" id="PF00892">
    <property type="entry name" value="EamA"/>
    <property type="match status" value="2"/>
</dbReference>
<feature type="transmembrane region" description="Helical" evidence="6">
    <location>
        <begin position="215"/>
        <end position="236"/>
    </location>
</feature>
<dbReference type="SUPFAM" id="SSF103481">
    <property type="entry name" value="Multidrug resistance efflux transporter EmrE"/>
    <property type="match status" value="2"/>
</dbReference>
<dbReference type="EMBL" id="BSSD01000001">
    <property type="protein sequence ID" value="GLW89868.1"/>
    <property type="molecule type" value="Genomic_DNA"/>
</dbReference>
<comment type="similarity">
    <text evidence="2">Belongs to the EamA transporter family.</text>
</comment>
<keyword evidence="3 6" id="KW-0812">Transmembrane</keyword>
<evidence type="ECO:0000256" key="1">
    <source>
        <dbReference type="ARBA" id="ARBA00004141"/>
    </source>
</evidence>
<dbReference type="RefSeq" id="WP_285607400.1">
    <property type="nucleotide sequence ID" value="NZ_BSSD01000001.1"/>
</dbReference>
<dbReference type="InterPro" id="IPR000620">
    <property type="entry name" value="EamA_dom"/>
</dbReference>
<feature type="transmembrane region" description="Helical" evidence="6">
    <location>
        <begin position="267"/>
        <end position="286"/>
    </location>
</feature>
<evidence type="ECO:0000256" key="3">
    <source>
        <dbReference type="ARBA" id="ARBA00022692"/>
    </source>
</evidence>
<evidence type="ECO:0000256" key="2">
    <source>
        <dbReference type="ARBA" id="ARBA00007362"/>
    </source>
</evidence>
<comment type="subcellular location">
    <subcellularLocation>
        <location evidence="1">Membrane</location>
        <topology evidence="1">Multi-pass membrane protein</topology>
    </subcellularLocation>
</comment>
<sequence>MTQASALPLRHLVFAAFVVVVWGVNFTVIEIALEGFPPILFAALRFALVAVCCLVVPRPKVAWRYLVLVGLFTGTGQYALLFLGMAAGMPPGISSLVLQAQVLLTLLVAATVLRERPTKRQLLGLSIAVVGLVIVGFNRGGTVPLVALLLVLAAAGSWAIGNVCTRIAQPDDGFRLTIWSCLIPPVPLFLLSIATEGADRGLTAIADADITTWLALGYVVVFATILALGVWSMLLGRYPAHKVVPFALLIPVVGIPTGWLVEGDVITLPMLAGALVVLAGLYFVTIRARADRTAERLPVPATRSQ</sequence>
<keyword evidence="9" id="KW-1185">Reference proteome</keyword>
<protein>
    <recommendedName>
        <fullName evidence="7">EamA domain-containing protein</fullName>
    </recommendedName>
</protein>
<dbReference type="Proteomes" id="UP001165042">
    <property type="component" value="Unassembled WGS sequence"/>
</dbReference>
<dbReference type="GO" id="GO:0016020">
    <property type="term" value="C:membrane"/>
    <property type="evidence" value="ECO:0007669"/>
    <property type="project" value="UniProtKB-SubCell"/>
</dbReference>
<accession>A0A9W6V8E5</accession>
<evidence type="ECO:0000256" key="5">
    <source>
        <dbReference type="ARBA" id="ARBA00023136"/>
    </source>
</evidence>
<feature type="domain" description="EamA" evidence="7">
    <location>
        <begin position="12"/>
        <end position="135"/>
    </location>
</feature>
<feature type="transmembrane region" description="Helical" evidence="6">
    <location>
        <begin position="93"/>
        <end position="113"/>
    </location>
</feature>
<feature type="transmembrane region" description="Helical" evidence="6">
    <location>
        <begin position="12"/>
        <end position="33"/>
    </location>
</feature>
<proteinExistence type="inferred from homology"/>
<dbReference type="PANTHER" id="PTHR32322">
    <property type="entry name" value="INNER MEMBRANE TRANSPORTER"/>
    <property type="match status" value="1"/>
</dbReference>
<reference evidence="8" key="1">
    <citation type="submission" date="2023-02" db="EMBL/GenBank/DDBJ databases">
        <title>Actinokineospora globicatena NBRC 15670.</title>
        <authorList>
            <person name="Ichikawa N."/>
            <person name="Sato H."/>
            <person name="Tonouchi N."/>
        </authorList>
    </citation>
    <scope>NUCLEOTIDE SEQUENCE</scope>
    <source>
        <strain evidence="8">NBRC 15670</strain>
    </source>
</reference>
<evidence type="ECO:0000259" key="7">
    <source>
        <dbReference type="Pfam" id="PF00892"/>
    </source>
</evidence>
<feature type="transmembrane region" description="Helical" evidence="6">
    <location>
        <begin position="243"/>
        <end position="261"/>
    </location>
</feature>
<keyword evidence="5 6" id="KW-0472">Membrane</keyword>
<keyword evidence="4 6" id="KW-1133">Transmembrane helix</keyword>
<feature type="transmembrane region" description="Helical" evidence="6">
    <location>
        <begin position="145"/>
        <end position="164"/>
    </location>
</feature>
<comment type="caution">
    <text evidence="8">The sequence shown here is derived from an EMBL/GenBank/DDBJ whole genome shotgun (WGS) entry which is preliminary data.</text>
</comment>
<evidence type="ECO:0000256" key="4">
    <source>
        <dbReference type="ARBA" id="ARBA00022989"/>
    </source>
</evidence>
<evidence type="ECO:0000256" key="6">
    <source>
        <dbReference type="SAM" id="Phobius"/>
    </source>
</evidence>
<dbReference type="InterPro" id="IPR037185">
    <property type="entry name" value="EmrE-like"/>
</dbReference>
<evidence type="ECO:0000313" key="9">
    <source>
        <dbReference type="Proteomes" id="UP001165042"/>
    </source>
</evidence>
<evidence type="ECO:0000313" key="8">
    <source>
        <dbReference type="EMBL" id="GLW89868.1"/>
    </source>
</evidence>
<feature type="transmembrane region" description="Helical" evidence="6">
    <location>
        <begin position="122"/>
        <end position="139"/>
    </location>
</feature>
<feature type="domain" description="EamA" evidence="7">
    <location>
        <begin position="147"/>
        <end position="285"/>
    </location>
</feature>